<dbReference type="EMBL" id="JACOGG010000004">
    <property type="protein sequence ID" value="MBC3934691.1"/>
    <property type="molecule type" value="Genomic_DNA"/>
</dbReference>
<evidence type="ECO:0000313" key="4">
    <source>
        <dbReference type="Proteomes" id="UP000612361"/>
    </source>
</evidence>
<keyword evidence="2" id="KW-0472">Membrane</keyword>
<sequence>MNLHKQRGMSLVAVSVLFMILGLVAMGFLYSIRYGHLPMQEVWARWGKSANVIGKELKNASGIPDSSTPATGSASGAENMPAPVTVESGVKRCVINGKTVYSDTDCHNNATATTLKLQDTQGFQKPKPAADAASASSPEQDARIKMIEKAIEKASK</sequence>
<protein>
    <recommendedName>
        <fullName evidence="5">DUF4124 domain-containing protein</fullName>
    </recommendedName>
</protein>
<proteinExistence type="predicted"/>
<feature type="compositionally biased region" description="Low complexity" evidence="1">
    <location>
        <begin position="66"/>
        <end position="77"/>
    </location>
</feature>
<dbReference type="RefSeq" id="WP_186880311.1">
    <property type="nucleotide sequence ID" value="NZ_JACOGG010000004.1"/>
</dbReference>
<keyword evidence="2" id="KW-0812">Transmembrane</keyword>
<name>A0A923I3B6_9BURK</name>
<reference evidence="3" key="1">
    <citation type="submission" date="2020-08" db="EMBL/GenBank/DDBJ databases">
        <title>Novel species isolated from subtropical streams in China.</title>
        <authorList>
            <person name="Lu H."/>
        </authorList>
    </citation>
    <scope>NUCLEOTIDE SEQUENCE</scope>
    <source>
        <strain evidence="3">CY7W</strain>
    </source>
</reference>
<dbReference type="AlphaFoldDB" id="A0A923I3B6"/>
<accession>A0A923I3B6</accession>
<organism evidence="3 4">
    <name type="scientific">Undibacterium rugosum</name>
    <dbReference type="NCBI Taxonomy" id="2762291"/>
    <lineage>
        <taxon>Bacteria</taxon>
        <taxon>Pseudomonadati</taxon>
        <taxon>Pseudomonadota</taxon>
        <taxon>Betaproteobacteria</taxon>
        <taxon>Burkholderiales</taxon>
        <taxon>Oxalobacteraceae</taxon>
        <taxon>Undibacterium</taxon>
    </lineage>
</organism>
<evidence type="ECO:0008006" key="5">
    <source>
        <dbReference type="Google" id="ProtNLM"/>
    </source>
</evidence>
<feature type="compositionally biased region" description="Low complexity" evidence="1">
    <location>
        <begin position="124"/>
        <end position="139"/>
    </location>
</feature>
<keyword evidence="4" id="KW-1185">Reference proteome</keyword>
<feature type="region of interest" description="Disordered" evidence="1">
    <location>
        <begin position="59"/>
        <end position="82"/>
    </location>
</feature>
<dbReference type="Proteomes" id="UP000612361">
    <property type="component" value="Unassembled WGS sequence"/>
</dbReference>
<feature type="transmembrane region" description="Helical" evidence="2">
    <location>
        <begin position="12"/>
        <end position="32"/>
    </location>
</feature>
<evidence type="ECO:0000256" key="1">
    <source>
        <dbReference type="SAM" id="MobiDB-lite"/>
    </source>
</evidence>
<comment type="caution">
    <text evidence="3">The sequence shown here is derived from an EMBL/GenBank/DDBJ whole genome shotgun (WGS) entry which is preliminary data.</text>
</comment>
<feature type="region of interest" description="Disordered" evidence="1">
    <location>
        <begin position="117"/>
        <end position="142"/>
    </location>
</feature>
<evidence type="ECO:0000313" key="3">
    <source>
        <dbReference type="EMBL" id="MBC3934691.1"/>
    </source>
</evidence>
<gene>
    <name evidence="3" type="ORF">H8K47_04900</name>
</gene>
<keyword evidence="2" id="KW-1133">Transmembrane helix</keyword>
<evidence type="ECO:0000256" key="2">
    <source>
        <dbReference type="SAM" id="Phobius"/>
    </source>
</evidence>